<dbReference type="EMBL" id="JAPFFI010000015">
    <property type="protein sequence ID" value="KAJ6360261.1"/>
    <property type="molecule type" value="Genomic_DNA"/>
</dbReference>
<accession>A0ABQ9AVJ3</accession>
<organism evidence="2 3">
    <name type="scientific">Salix suchowensis</name>
    <dbReference type="NCBI Taxonomy" id="1278906"/>
    <lineage>
        <taxon>Eukaryota</taxon>
        <taxon>Viridiplantae</taxon>
        <taxon>Streptophyta</taxon>
        <taxon>Embryophyta</taxon>
        <taxon>Tracheophyta</taxon>
        <taxon>Spermatophyta</taxon>
        <taxon>Magnoliopsida</taxon>
        <taxon>eudicotyledons</taxon>
        <taxon>Gunneridae</taxon>
        <taxon>Pentapetalae</taxon>
        <taxon>rosids</taxon>
        <taxon>fabids</taxon>
        <taxon>Malpighiales</taxon>
        <taxon>Salicaceae</taxon>
        <taxon>Saliceae</taxon>
        <taxon>Salix</taxon>
    </lineage>
</organism>
<gene>
    <name evidence="2" type="ORF">OIU77_004295</name>
</gene>
<reference evidence="2" key="2">
    <citation type="journal article" date="2023" name="Int. J. Mol. Sci.">
        <title>De Novo Assembly and Annotation of 11 Diverse Shrub Willow (Salix) Genomes Reveals Novel Gene Organization in Sex-Linked Regions.</title>
        <authorList>
            <person name="Hyden B."/>
            <person name="Feng K."/>
            <person name="Yates T.B."/>
            <person name="Jawdy S."/>
            <person name="Cereghino C."/>
            <person name="Smart L.B."/>
            <person name="Muchero W."/>
        </authorList>
    </citation>
    <scope>NUCLEOTIDE SEQUENCE</scope>
    <source>
        <tissue evidence="2">Shoot tip</tissue>
    </source>
</reference>
<evidence type="ECO:0000256" key="1">
    <source>
        <dbReference type="SAM" id="MobiDB-lite"/>
    </source>
</evidence>
<feature type="compositionally biased region" description="Basic and acidic residues" evidence="1">
    <location>
        <begin position="1"/>
        <end position="10"/>
    </location>
</feature>
<dbReference type="SUPFAM" id="SSF56219">
    <property type="entry name" value="DNase I-like"/>
    <property type="match status" value="1"/>
</dbReference>
<evidence type="ECO:0000313" key="2">
    <source>
        <dbReference type="EMBL" id="KAJ6360261.1"/>
    </source>
</evidence>
<protein>
    <submittedName>
        <fullName evidence="2">Uncharacterized protein</fullName>
    </submittedName>
</protein>
<evidence type="ECO:0000313" key="3">
    <source>
        <dbReference type="Proteomes" id="UP001141253"/>
    </source>
</evidence>
<sequence length="194" mass="21467">MSEGHAKADKSQVLGQRPVAPRGKGSQDRTVCPSGKGKATIKDIESSEGEEINGKGIHPKGTINTMASFHSQSCDSEEDFEVDSRQVHSDQNDVETSFMAFATVKKKKGDRQRLWEYITMQSSCTPLGWTLMGDFNATLKAFDSSGGDPYWAGHKLDFGRCLEQAELTSLPYRGLRYTWHNGQGSTNMIIKKLD</sequence>
<proteinExistence type="predicted"/>
<reference evidence="2" key="1">
    <citation type="submission" date="2022-10" db="EMBL/GenBank/DDBJ databases">
        <authorList>
            <person name="Hyden B.L."/>
            <person name="Feng K."/>
            <person name="Yates T."/>
            <person name="Jawdy S."/>
            <person name="Smart L.B."/>
            <person name="Muchero W."/>
        </authorList>
    </citation>
    <scope>NUCLEOTIDE SEQUENCE</scope>
    <source>
        <tissue evidence="2">Shoot tip</tissue>
    </source>
</reference>
<comment type="caution">
    <text evidence="2">The sequence shown here is derived from an EMBL/GenBank/DDBJ whole genome shotgun (WGS) entry which is preliminary data.</text>
</comment>
<dbReference type="InterPro" id="IPR036691">
    <property type="entry name" value="Endo/exonu/phosph_ase_sf"/>
</dbReference>
<feature type="region of interest" description="Disordered" evidence="1">
    <location>
        <begin position="1"/>
        <end position="58"/>
    </location>
</feature>
<name>A0ABQ9AVJ3_9ROSI</name>
<keyword evidence="3" id="KW-1185">Reference proteome</keyword>
<dbReference type="Proteomes" id="UP001141253">
    <property type="component" value="Chromosome 13"/>
</dbReference>